<dbReference type="RefSeq" id="WP_183385681.1">
    <property type="nucleotide sequence ID" value="NZ_JACHXM010000001.1"/>
</dbReference>
<dbReference type="GO" id="GO:0003677">
    <property type="term" value="F:DNA binding"/>
    <property type="evidence" value="ECO:0007669"/>
    <property type="project" value="UniProtKB-KW"/>
</dbReference>
<dbReference type="Gene3D" id="1.10.10.10">
    <property type="entry name" value="Winged helix-like DNA-binding domain superfamily/Winged helix DNA-binding domain"/>
    <property type="match status" value="1"/>
</dbReference>
<dbReference type="PROSITE" id="PS01117">
    <property type="entry name" value="HTH_MARR_1"/>
    <property type="match status" value="1"/>
</dbReference>
<dbReference type="EMBL" id="JACHXM010000001">
    <property type="protein sequence ID" value="MBB3139249.1"/>
    <property type="molecule type" value="Genomic_DNA"/>
</dbReference>
<evidence type="ECO:0000259" key="4">
    <source>
        <dbReference type="PROSITE" id="PS50995"/>
    </source>
</evidence>
<dbReference type="SUPFAM" id="SSF46785">
    <property type="entry name" value="Winged helix' DNA-binding domain"/>
    <property type="match status" value="1"/>
</dbReference>
<dbReference type="Pfam" id="PF01047">
    <property type="entry name" value="MarR"/>
    <property type="match status" value="1"/>
</dbReference>
<reference evidence="5 6" key="1">
    <citation type="submission" date="2020-08" db="EMBL/GenBank/DDBJ databases">
        <title>Genomic Encyclopedia of Type Strains, Phase III (KMG-III): the genomes of soil and plant-associated and newly described type strains.</title>
        <authorList>
            <person name="Whitman W."/>
        </authorList>
    </citation>
    <scope>NUCLEOTIDE SEQUENCE [LARGE SCALE GENOMIC DNA]</scope>
    <source>
        <strain evidence="5 6">CECT 5995</strain>
    </source>
</reference>
<dbReference type="PROSITE" id="PS50995">
    <property type="entry name" value="HTH_MARR_2"/>
    <property type="match status" value="1"/>
</dbReference>
<dbReference type="InterPro" id="IPR036390">
    <property type="entry name" value="WH_DNA-bd_sf"/>
</dbReference>
<protein>
    <submittedName>
        <fullName evidence="5">DNA-binding MarR family transcriptional regulator</fullName>
    </submittedName>
</protein>
<dbReference type="AlphaFoldDB" id="A0A7W5G3N0"/>
<keyword evidence="2 5" id="KW-0238">DNA-binding</keyword>
<evidence type="ECO:0000256" key="3">
    <source>
        <dbReference type="ARBA" id="ARBA00023163"/>
    </source>
</evidence>
<accession>A0A7W5G3N0</accession>
<dbReference type="SMART" id="SM00347">
    <property type="entry name" value="HTH_MARR"/>
    <property type="match status" value="1"/>
</dbReference>
<dbReference type="GO" id="GO:0003700">
    <property type="term" value="F:DNA-binding transcription factor activity"/>
    <property type="evidence" value="ECO:0007669"/>
    <property type="project" value="InterPro"/>
</dbReference>
<feature type="domain" description="HTH marR-type" evidence="4">
    <location>
        <begin position="9"/>
        <end position="142"/>
    </location>
</feature>
<dbReference type="Proteomes" id="UP000525987">
    <property type="component" value="Unassembled WGS sequence"/>
</dbReference>
<name>A0A7W5G3N0_9GAMM</name>
<comment type="caution">
    <text evidence="5">The sequence shown here is derived from an EMBL/GenBank/DDBJ whole genome shotgun (WGS) entry which is preliminary data.</text>
</comment>
<keyword evidence="3" id="KW-0804">Transcription</keyword>
<keyword evidence="1" id="KW-0805">Transcription regulation</keyword>
<dbReference type="InterPro" id="IPR000835">
    <property type="entry name" value="HTH_MarR-typ"/>
</dbReference>
<evidence type="ECO:0000256" key="1">
    <source>
        <dbReference type="ARBA" id="ARBA00023015"/>
    </source>
</evidence>
<dbReference type="PANTHER" id="PTHR42756">
    <property type="entry name" value="TRANSCRIPTIONAL REGULATOR, MARR"/>
    <property type="match status" value="1"/>
</dbReference>
<proteinExistence type="predicted"/>
<evidence type="ECO:0000313" key="6">
    <source>
        <dbReference type="Proteomes" id="UP000525987"/>
    </source>
</evidence>
<evidence type="ECO:0000256" key="2">
    <source>
        <dbReference type="ARBA" id="ARBA00023125"/>
    </source>
</evidence>
<sequence length="156" mass="17745">MDAHPLSRANTLPGNLLRRCHQISVAIFLRKCEVFQLTQLQYVMLSALEELGPLDQVTLGRQTALDRNTVAGVVRKLENRGLVSRRRNPEDRRAMRVTITEAGRELRARVAPLVEEVQEEILAPLPPDDRKTLGRLLKRIADEHNHRSQVPIVQAH</sequence>
<dbReference type="PRINTS" id="PR00598">
    <property type="entry name" value="HTHMARR"/>
</dbReference>
<organism evidence="5 6">
    <name type="scientific">Halomonas organivorans</name>
    <dbReference type="NCBI Taxonomy" id="257772"/>
    <lineage>
        <taxon>Bacteria</taxon>
        <taxon>Pseudomonadati</taxon>
        <taxon>Pseudomonadota</taxon>
        <taxon>Gammaproteobacteria</taxon>
        <taxon>Oceanospirillales</taxon>
        <taxon>Halomonadaceae</taxon>
        <taxon>Halomonas</taxon>
    </lineage>
</organism>
<gene>
    <name evidence="5" type="ORF">FHR96_000095</name>
</gene>
<dbReference type="PANTHER" id="PTHR42756:SF1">
    <property type="entry name" value="TRANSCRIPTIONAL REPRESSOR OF EMRAB OPERON"/>
    <property type="match status" value="1"/>
</dbReference>
<dbReference type="InterPro" id="IPR036388">
    <property type="entry name" value="WH-like_DNA-bd_sf"/>
</dbReference>
<evidence type="ECO:0000313" key="5">
    <source>
        <dbReference type="EMBL" id="MBB3139249.1"/>
    </source>
</evidence>
<keyword evidence="6" id="KW-1185">Reference proteome</keyword>
<dbReference type="InterPro" id="IPR023187">
    <property type="entry name" value="Tscrpt_reg_MarR-type_CS"/>
</dbReference>